<name>A0AAV9S9B1_9TELE</name>
<dbReference type="Proteomes" id="UP001311232">
    <property type="component" value="Unassembled WGS sequence"/>
</dbReference>
<protein>
    <submittedName>
        <fullName evidence="1">Uncharacterized protein</fullName>
    </submittedName>
</protein>
<proteinExistence type="predicted"/>
<gene>
    <name evidence="1" type="ORF">CRENBAI_023625</name>
</gene>
<keyword evidence="2" id="KW-1185">Reference proteome</keyword>
<feature type="non-terminal residue" evidence="1">
    <location>
        <position position="1"/>
    </location>
</feature>
<accession>A0AAV9S9B1</accession>
<reference evidence="1 2" key="1">
    <citation type="submission" date="2021-06" db="EMBL/GenBank/DDBJ databases">
        <authorList>
            <person name="Palmer J.M."/>
        </authorList>
    </citation>
    <scope>NUCLEOTIDE SEQUENCE [LARGE SCALE GENOMIC DNA]</scope>
    <source>
        <strain evidence="1 2">MEX-2019</strain>
        <tissue evidence="1">Muscle</tissue>
    </source>
</reference>
<organism evidence="1 2">
    <name type="scientific">Crenichthys baileyi</name>
    <name type="common">White River springfish</name>
    <dbReference type="NCBI Taxonomy" id="28760"/>
    <lineage>
        <taxon>Eukaryota</taxon>
        <taxon>Metazoa</taxon>
        <taxon>Chordata</taxon>
        <taxon>Craniata</taxon>
        <taxon>Vertebrata</taxon>
        <taxon>Euteleostomi</taxon>
        <taxon>Actinopterygii</taxon>
        <taxon>Neopterygii</taxon>
        <taxon>Teleostei</taxon>
        <taxon>Neoteleostei</taxon>
        <taxon>Acanthomorphata</taxon>
        <taxon>Ovalentaria</taxon>
        <taxon>Atherinomorphae</taxon>
        <taxon>Cyprinodontiformes</taxon>
        <taxon>Goodeidae</taxon>
        <taxon>Crenichthys</taxon>
    </lineage>
</organism>
<evidence type="ECO:0000313" key="1">
    <source>
        <dbReference type="EMBL" id="KAK5617993.1"/>
    </source>
</evidence>
<dbReference type="AlphaFoldDB" id="A0AAV9S9B1"/>
<sequence>LWASGKGLKTPPILLLSVTEVALPPTRLWPPRHPARLLRPIFLPHPRLRRDVFFYSGHPTIFPASSTSSMDSQLLRELASNSATSAHPLLSSADVQPAPRPLPLTFTIATPVLVCL</sequence>
<evidence type="ECO:0000313" key="2">
    <source>
        <dbReference type="Proteomes" id="UP001311232"/>
    </source>
</evidence>
<dbReference type="EMBL" id="JAHHUM010000648">
    <property type="protein sequence ID" value="KAK5617993.1"/>
    <property type="molecule type" value="Genomic_DNA"/>
</dbReference>
<comment type="caution">
    <text evidence="1">The sequence shown here is derived from an EMBL/GenBank/DDBJ whole genome shotgun (WGS) entry which is preliminary data.</text>
</comment>